<comment type="caution">
    <text evidence="2">The sequence shown here is derived from an EMBL/GenBank/DDBJ whole genome shotgun (WGS) entry which is preliminary data.</text>
</comment>
<dbReference type="Proteomes" id="UP001177023">
    <property type="component" value="Unassembled WGS sequence"/>
</dbReference>
<organism evidence="2 3">
    <name type="scientific">Mesorhabditis spiculigera</name>
    <dbReference type="NCBI Taxonomy" id="96644"/>
    <lineage>
        <taxon>Eukaryota</taxon>
        <taxon>Metazoa</taxon>
        <taxon>Ecdysozoa</taxon>
        <taxon>Nematoda</taxon>
        <taxon>Chromadorea</taxon>
        <taxon>Rhabditida</taxon>
        <taxon>Rhabditina</taxon>
        <taxon>Rhabditomorpha</taxon>
        <taxon>Rhabditoidea</taxon>
        <taxon>Rhabditidae</taxon>
        <taxon>Mesorhabditinae</taxon>
        <taxon>Mesorhabditis</taxon>
    </lineage>
</organism>
<evidence type="ECO:0000256" key="1">
    <source>
        <dbReference type="SAM" id="MobiDB-lite"/>
    </source>
</evidence>
<dbReference type="AlphaFoldDB" id="A0AA36GGU0"/>
<name>A0AA36GGU0_9BILA</name>
<sequence length="180" mass="20531">MAPHTKSQKKAPSIKKTPTARTIAHERAPKREVTTKRKAPKPASPPPTKPAAPIDYQRLELWLDARDDAVDVAEWTIRRLRVPQQKDQCYSCVDVDRDSRKAVGIEKSVCTRCYSRHRRARESVLIGRPHTQYCISFKELKLLRGVSPNCLYTAAAAQIHPPILHRPLMTVVYDKCVRTQ</sequence>
<proteinExistence type="predicted"/>
<keyword evidence="3" id="KW-1185">Reference proteome</keyword>
<reference evidence="2" key="1">
    <citation type="submission" date="2023-06" db="EMBL/GenBank/DDBJ databases">
        <authorList>
            <person name="Delattre M."/>
        </authorList>
    </citation>
    <scope>NUCLEOTIDE SEQUENCE</scope>
    <source>
        <strain evidence="2">AF72</strain>
    </source>
</reference>
<evidence type="ECO:0000313" key="3">
    <source>
        <dbReference type="Proteomes" id="UP001177023"/>
    </source>
</evidence>
<accession>A0AA36GGU0</accession>
<protein>
    <submittedName>
        <fullName evidence="2">Uncharacterized protein</fullName>
    </submittedName>
</protein>
<feature type="compositionally biased region" description="Basic residues" evidence="1">
    <location>
        <begin position="1"/>
        <end position="13"/>
    </location>
</feature>
<feature type="non-terminal residue" evidence="2">
    <location>
        <position position="1"/>
    </location>
</feature>
<feature type="compositionally biased region" description="Basic and acidic residues" evidence="1">
    <location>
        <begin position="23"/>
        <end position="35"/>
    </location>
</feature>
<dbReference type="EMBL" id="CATQJA010002710">
    <property type="protein sequence ID" value="CAJ0587720.1"/>
    <property type="molecule type" value="Genomic_DNA"/>
</dbReference>
<evidence type="ECO:0000313" key="2">
    <source>
        <dbReference type="EMBL" id="CAJ0587720.1"/>
    </source>
</evidence>
<feature type="region of interest" description="Disordered" evidence="1">
    <location>
        <begin position="1"/>
        <end position="52"/>
    </location>
</feature>
<gene>
    <name evidence="2" type="ORF">MSPICULIGERA_LOCUS25675</name>
</gene>